<dbReference type="GO" id="GO:0052621">
    <property type="term" value="F:diguanylate cyclase activity"/>
    <property type="evidence" value="ECO:0007669"/>
    <property type="project" value="UniProtKB-EC"/>
</dbReference>
<feature type="transmembrane region" description="Helical" evidence="3">
    <location>
        <begin position="14"/>
        <end position="33"/>
    </location>
</feature>
<dbReference type="SUPFAM" id="SSF55073">
    <property type="entry name" value="Nucleotide cyclase"/>
    <property type="match status" value="1"/>
</dbReference>
<keyword evidence="3" id="KW-0812">Transmembrane</keyword>
<feature type="transmembrane region" description="Helical" evidence="3">
    <location>
        <begin position="99"/>
        <end position="118"/>
    </location>
</feature>
<evidence type="ECO:0000313" key="5">
    <source>
        <dbReference type="EMBL" id="MBB4007750.1"/>
    </source>
</evidence>
<gene>
    <name evidence="5" type="ORF">GGQ71_002013</name>
</gene>
<accession>A0A7W6HM22</accession>
<dbReference type="InterPro" id="IPR029787">
    <property type="entry name" value="Nucleotide_cyclase"/>
</dbReference>
<dbReference type="InterPro" id="IPR050469">
    <property type="entry name" value="Diguanylate_Cyclase"/>
</dbReference>
<organism evidence="5 6">
    <name type="scientific">Allorhizobium taibaishanense</name>
    <dbReference type="NCBI Taxonomy" id="887144"/>
    <lineage>
        <taxon>Bacteria</taxon>
        <taxon>Pseudomonadati</taxon>
        <taxon>Pseudomonadota</taxon>
        <taxon>Alphaproteobacteria</taxon>
        <taxon>Hyphomicrobiales</taxon>
        <taxon>Rhizobiaceae</taxon>
        <taxon>Rhizobium/Agrobacterium group</taxon>
        <taxon>Allorhizobium</taxon>
    </lineage>
</organism>
<reference evidence="5 6" key="1">
    <citation type="submission" date="2020-08" db="EMBL/GenBank/DDBJ databases">
        <title>Genomic Encyclopedia of Type Strains, Phase IV (KMG-IV): sequencing the most valuable type-strain genomes for metagenomic binning, comparative biology and taxonomic classification.</title>
        <authorList>
            <person name="Goeker M."/>
        </authorList>
    </citation>
    <scope>NUCLEOTIDE SEQUENCE [LARGE SCALE GENOMIC DNA]</scope>
    <source>
        <strain evidence="5 6">DSM 100021</strain>
    </source>
</reference>
<dbReference type="Pfam" id="PF00990">
    <property type="entry name" value="GGDEF"/>
    <property type="match status" value="1"/>
</dbReference>
<dbReference type="EC" id="2.7.7.65" evidence="1"/>
<keyword evidence="3" id="KW-0472">Membrane</keyword>
<evidence type="ECO:0000313" key="6">
    <source>
        <dbReference type="Proteomes" id="UP000544107"/>
    </source>
</evidence>
<dbReference type="EMBL" id="JACIED010000002">
    <property type="protein sequence ID" value="MBB4007750.1"/>
    <property type="molecule type" value="Genomic_DNA"/>
</dbReference>
<evidence type="ECO:0000256" key="3">
    <source>
        <dbReference type="SAM" id="Phobius"/>
    </source>
</evidence>
<proteinExistence type="predicted"/>
<dbReference type="RefSeq" id="WP_162843889.1">
    <property type="nucleotide sequence ID" value="NZ_JACIED010000002.1"/>
</dbReference>
<dbReference type="InterPro" id="IPR043128">
    <property type="entry name" value="Rev_trsase/Diguanyl_cyclase"/>
</dbReference>
<feature type="transmembrane region" description="Helical" evidence="3">
    <location>
        <begin position="71"/>
        <end position="93"/>
    </location>
</feature>
<dbReference type="NCBIfam" id="TIGR00254">
    <property type="entry name" value="GGDEF"/>
    <property type="match status" value="1"/>
</dbReference>
<name>A0A7W6HM22_9HYPH</name>
<feature type="transmembrane region" description="Helical" evidence="3">
    <location>
        <begin position="165"/>
        <end position="188"/>
    </location>
</feature>
<dbReference type="GO" id="GO:0005886">
    <property type="term" value="C:plasma membrane"/>
    <property type="evidence" value="ECO:0007669"/>
    <property type="project" value="TreeGrafter"/>
</dbReference>
<dbReference type="CDD" id="cd01949">
    <property type="entry name" value="GGDEF"/>
    <property type="match status" value="1"/>
</dbReference>
<dbReference type="Proteomes" id="UP000544107">
    <property type="component" value="Unassembled WGS sequence"/>
</dbReference>
<dbReference type="InterPro" id="IPR000160">
    <property type="entry name" value="GGDEF_dom"/>
</dbReference>
<protein>
    <recommendedName>
        <fullName evidence="1">diguanylate cyclase</fullName>
        <ecNumber evidence="1">2.7.7.65</ecNumber>
    </recommendedName>
</protein>
<dbReference type="GO" id="GO:0043709">
    <property type="term" value="P:cell adhesion involved in single-species biofilm formation"/>
    <property type="evidence" value="ECO:0007669"/>
    <property type="project" value="TreeGrafter"/>
</dbReference>
<dbReference type="SMART" id="SM00267">
    <property type="entry name" value="GGDEF"/>
    <property type="match status" value="1"/>
</dbReference>
<sequence length="391" mass="43028">MAVSWLSDRKSTELAVWSVGFCIVSFGIVLQAIRGQIPENLGIGIGGALVLFGSGLVWIGFRIFDGFSRPYWSALAIPALWLVCYLGMDFFSAHPNHRIILYTTLTTIQVYVSIESLWRGWLRDRLPARIVLLVMLISYGAVMVFRVPLVVFWPVTEINGVSQTAWFGLVTFILYVNSLGIGIGIFALNSNRSLMQYKHASEVDMLTGVLNRRAFYERTQALMSQKSGVLALMDIDYFKRINDFHGHAGGDLALTTFAETVSRQLEPDMIFGRLGGEEFALFIPGSQGSDALAFCEVLRQSIATELIRWNDDYISMTISIGLCDVAKPGADLDAVLARADAALYLAKDQGRDRCVLSSMVDALLQRVPGQSGATGLAMLNAMATAMPEPSR</sequence>
<dbReference type="GO" id="GO:1902201">
    <property type="term" value="P:negative regulation of bacterial-type flagellum-dependent cell motility"/>
    <property type="evidence" value="ECO:0007669"/>
    <property type="project" value="TreeGrafter"/>
</dbReference>
<evidence type="ECO:0000259" key="4">
    <source>
        <dbReference type="PROSITE" id="PS50887"/>
    </source>
</evidence>
<evidence type="ECO:0000256" key="1">
    <source>
        <dbReference type="ARBA" id="ARBA00012528"/>
    </source>
</evidence>
<feature type="transmembrane region" description="Helical" evidence="3">
    <location>
        <begin position="45"/>
        <end position="64"/>
    </location>
</feature>
<comment type="caution">
    <text evidence="5">The sequence shown here is derived from an EMBL/GenBank/DDBJ whole genome shotgun (WGS) entry which is preliminary data.</text>
</comment>
<keyword evidence="3" id="KW-1133">Transmembrane helix</keyword>
<dbReference type="Gene3D" id="3.30.70.270">
    <property type="match status" value="1"/>
</dbReference>
<comment type="catalytic activity">
    <reaction evidence="2">
        <text>2 GTP = 3',3'-c-di-GMP + 2 diphosphate</text>
        <dbReference type="Rhea" id="RHEA:24898"/>
        <dbReference type="ChEBI" id="CHEBI:33019"/>
        <dbReference type="ChEBI" id="CHEBI:37565"/>
        <dbReference type="ChEBI" id="CHEBI:58805"/>
        <dbReference type="EC" id="2.7.7.65"/>
    </reaction>
</comment>
<dbReference type="PANTHER" id="PTHR45138">
    <property type="entry name" value="REGULATORY COMPONENTS OF SENSORY TRANSDUCTION SYSTEM"/>
    <property type="match status" value="1"/>
</dbReference>
<dbReference type="PROSITE" id="PS50887">
    <property type="entry name" value="GGDEF"/>
    <property type="match status" value="1"/>
</dbReference>
<evidence type="ECO:0000256" key="2">
    <source>
        <dbReference type="ARBA" id="ARBA00034247"/>
    </source>
</evidence>
<dbReference type="PANTHER" id="PTHR45138:SF9">
    <property type="entry name" value="DIGUANYLATE CYCLASE DGCM-RELATED"/>
    <property type="match status" value="1"/>
</dbReference>
<dbReference type="AlphaFoldDB" id="A0A7W6HM22"/>
<feature type="domain" description="GGDEF" evidence="4">
    <location>
        <begin position="226"/>
        <end position="359"/>
    </location>
</feature>
<feature type="transmembrane region" description="Helical" evidence="3">
    <location>
        <begin position="130"/>
        <end position="153"/>
    </location>
</feature>